<evidence type="ECO:0000259" key="2">
    <source>
        <dbReference type="PROSITE" id="PS50006"/>
    </source>
</evidence>
<dbReference type="Gene3D" id="2.60.200.20">
    <property type="match status" value="1"/>
</dbReference>
<dbReference type="RefSeq" id="WP_157387394.1">
    <property type="nucleotide sequence ID" value="NZ_WRPP01000002.1"/>
</dbReference>
<dbReference type="Pfam" id="PF00498">
    <property type="entry name" value="FHA"/>
    <property type="match status" value="1"/>
</dbReference>
<reference evidence="3 4" key="1">
    <citation type="submission" date="2019-12" db="EMBL/GenBank/DDBJ databases">
        <title>Nocardia sp. nov. ET3-3 isolated from soil.</title>
        <authorList>
            <person name="Kanchanasin P."/>
            <person name="Tanasupawat S."/>
            <person name="Yuki M."/>
            <person name="Kudo T."/>
        </authorList>
    </citation>
    <scope>NUCLEOTIDE SEQUENCE [LARGE SCALE GENOMIC DNA]</scope>
    <source>
        <strain evidence="3 4">ET3-3</strain>
    </source>
</reference>
<evidence type="ECO:0000313" key="4">
    <source>
        <dbReference type="Proteomes" id="UP000466794"/>
    </source>
</evidence>
<accession>A0A7K1UTQ2</accession>
<keyword evidence="1" id="KW-0597">Phosphoprotein</keyword>
<dbReference type="PROSITE" id="PS50006">
    <property type="entry name" value="FHA_DOMAIN"/>
    <property type="match status" value="1"/>
</dbReference>
<dbReference type="Proteomes" id="UP000466794">
    <property type="component" value="Unassembled WGS sequence"/>
</dbReference>
<dbReference type="SUPFAM" id="SSF49879">
    <property type="entry name" value="SMAD/FHA domain"/>
    <property type="match status" value="1"/>
</dbReference>
<sequence length="214" mass="22498">MLTCPAGHESAADDYCDVCGLLMGASPAPAATPEPAGTPCPVCGEPQTGRFCEGCSYDFVAGSAPTRAAVPDPTVVATPVKTAWTATVFADREYFDTMRSEDDDVEFPAYCPERVFSLRGTQIRVGRHSASKGIDPEIDLTGPPQDPGISHLHVLLLAQPGNGWAVLDLGSTNGTRLNAAVDPIPRGETVPVHAGDRIHLGAWTTLTLEQDNAS</sequence>
<feature type="domain" description="FHA" evidence="2">
    <location>
        <begin position="123"/>
        <end position="178"/>
    </location>
</feature>
<gene>
    <name evidence="3" type="ORF">GPX89_10870</name>
</gene>
<organism evidence="3 4">
    <name type="scientific">Nocardia terrae</name>
    <dbReference type="NCBI Taxonomy" id="2675851"/>
    <lineage>
        <taxon>Bacteria</taxon>
        <taxon>Bacillati</taxon>
        <taxon>Actinomycetota</taxon>
        <taxon>Actinomycetes</taxon>
        <taxon>Mycobacteriales</taxon>
        <taxon>Nocardiaceae</taxon>
        <taxon>Nocardia</taxon>
    </lineage>
</organism>
<keyword evidence="4" id="KW-1185">Reference proteome</keyword>
<name>A0A7K1UTQ2_9NOCA</name>
<dbReference type="InterPro" id="IPR008984">
    <property type="entry name" value="SMAD_FHA_dom_sf"/>
</dbReference>
<evidence type="ECO:0000313" key="3">
    <source>
        <dbReference type="EMBL" id="MVU77742.1"/>
    </source>
</evidence>
<protein>
    <submittedName>
        <fullName evidence="3">FHA domain-containing protein</fullName>
    </submittedName>
</protein>
<comment type="caution">
    <text evidence="3">The sequence shown here is derived from an EMBL/GenBank/DDBJ whole genome shotgun (WGS) entry which is preliminary data.</text>
</comment>
<dbReference type="CDD" id="cd00060">
    <property type="entry name" value="FHA"/>
    <property type="match status" value="1"/>
</dbReference>
<dbReference type="EMBL" id="WRPP01000002">
    <property type="protein sequence ID" value="MVU77742.1"/>
    <property type="molecule type" value="Genomic_DNA"/>
</dbReference>
<proteinExistence type="predicted"/>
<dbReference type="InterPro" id="IPR000253">
    <property type="entry name" value="FHA_dom"/>
</dbReference>
<dbReference type="AlphaFoldDB" id="A0A7K1UTQ2"/>
<evidence type="ECO:0000256" key="1">
    <source>
        <dbReference type="ARBA" id="ARBA00022553"/>
    </source>
</evidence>